<comment type="caution">
    <text evidence="2">The sequence shown here is derived from an EMBL/GenBank/DDBJ whole genome shotgun (WGS) entry which is preliminary data.</text>
</comment>
<evidence type="ECO:0000313" key="2">
    <source>
        <dbReference type="EMBL" id="KRL86706.1"/>
    </source>
</evidence>
<dbReference type="InterPro" id="IPR010057">
    <property type="entry name" value="Transcription_activator_Rgg_C"/>
</dbReference>
<dbReference type="EMBL" id="AZFJ01000040">
    <property type="protein sequence ID" value="KRL86706.1"/>
    <property type="molecule type" value="Genomic_DNA"/>
</dbReference>
<dbReference type="InterPro" id="IPR001387">
    <property type="entry name" value="Cro/C1-type_HTH"/>
</dbReference>
<dbReference type="InterPro" id="IPR053163">
    <property type="entry name" value="HTH-type_regulator_Rgg"/>
</dbReference>
<dbReference type="Proteomes" id="UP000051922">
    <property type="component" value="Unassembled WGS sequence"/>
</dbReference>
<protein>
    <submittedName>
        <fullName evidence="2">Transcriptional regulator xre family protein</fullName>
    </submittedName>
</protein>
<feature type="domain" description="HTH cro/C1-type" evidence="1">
    <location>
        <begin position="7"/>
        <end position="60"/>
    </location>
</feature>
<sequence>MENGELFRAMRRNHRITLAQVADEQNSVATISKFERGISDIGLSRFLHLLNRIDTSMEEFLFRKALADGHAVMNPRGEHDFNSQIDVNFEHRVSELGDMTTREVTDDEIATLQAEIELWEHPLDHTPTHRERFSALVLRFYELTLLANRRHYQQGRHPDQVGLGRLSGELNDLVRPFVSYLRHVERWGYFELYFFGLLHTGIDNETEHELLPLALKRSRMDKGFNSVSTMRFWMLFGAFTDFINARQFQWAREALDRAEQDLQTEHNLNMANLLLFCRGWYRIIHDDVDAGTKLCQQAISIEHILKQDNQGVGDLANVLPYVLANRDNPGSGAYFM</sequence>
<dbReference type="SMART" id="SM00530">
    <property type="entry name" value="HTH_XRE"/>
    <property type="match status" value="1"/>
</dbReference>
<organism evidence="2 3">
    <name type="scientific">Lacticaseibacillus pantheris DSM 15945 = JCM 12539 = NBRC 106106</name>
    <dbReference type="NCBI Taxonomy" id="1423783"/>
    <lineage>
        <taxon>Bacteria</taxon>
        <taxon>Bacillati</taxon>
        <taxon>Bacillota</taxon>
        <taxon>Bacilli</taxon>
        <taxon>Lactobacillales</taxon>
        <taxon>Lactobacillaceae</taxon>
        <taxon>Lacticaseibacillus</taxon>
    </lineage>
</organism>
<dbReference type="SUPFAM" id="SSF47413">
    <property type="entry name" value="lambda repressor-like DNA-binding domains"/>
    <property type="match status" value="1"/>
</dbReference>
<gene>
    <name evidence="2" type="ORF">FC50_GL000672</name>
</gene>
<dbReference type="GO" id="GO:0003677">
    <property type="term" value="F:DNA binding"/>
    <property type="evidence" value="ECO:0007669"/>
    <property type="project" value="InterPro"/>
</dbReference>
<dbReference type="PATRIC" id="fig|1423783.4.peg.695"/>
<dbReference type="PANTHER" id="PTHR37038">
    <property type="entry name" value="TRANSCRIPTIONAL REGULATOR-RELATED"/>
    <property type="match status" value="1"/>
</dbReference>
<dbReference type="InterPro" id="IPR010982">
    <property type="entry name" value="Lambda_DNA-bd_dom_sf"/>
</dbReference>
<dbReference type="PROSITE" id="PS50943">
    <property type="entry name" value="HTH_CROC1"/>
    <property type="match status" value="1"/>
</dbReference>
<dbReference type="Pfam" id="PF21259">
    <property type="entry name" value="Rgg_C"/>
    <property type="match status" value="1"/>
</dbReference>
<dbReference type="OrthoDB" id="2296017at2"/>
<evidence type="ECO:0000259" key="1">
    <source>
        <dbReference type="PROSITE" id="PS50943"/>
    </source>
</evidence>
<reference evidence="2 3" key="1">
    <citation type="journal article" date="2015" name="Genome Announc.">
        <title>Expanding the biotechnology potential of lactobacilli through comparative genomics of 213 strains and associated genera.</title>
        <authorList>
            <person name="Sun Z."/>
            <person name="Harris H.M."/>
            <person name="McCann A."/>
            <person name="Guo C."/>
            <person name="Argimon S."/>
            <person name="Zhang W."/>
            <person name="Yang X."/>
            <person name="Jeffery I.B."/>
            <person name="Cooney J.C."/>
            <person name="Kagawa T.F."/>
            <person name="Liu W."/>
            <person name="Song Y."/>
            <person name="Salvetti E."/>
            <person name="Wrobel A."/>
            <person name="Rasinkangas P."/>
            <person name="Parkhill J."/>
            <person name="Rea M.C."/>
            <person name="O'Sullivan O."/>
            <person name="Ritari J."/>
            <person name="Douillard F.P."/>
            <person name="Paul Ross R."/>
            <person name="Yang R."/>
            <person name="Briner A.E."/>
            <person name="Felis G.E."/>
            <person name="de Vos W.M."/>
            <person name="Barrangou R."/>
            <person name="Klaenhammer T.R."/>
            <person name="Caufield P.W."/>
            <person name="Cui Y."/>
            <person name="Zhang H."/>
            <person name="O'Toole P.W."/>
        </authorList>
    </citation>
    <scope>NUCLEOTIDE SEQUENCE [LARGE SCALE GENOMIC DNA]</scope>
    <source>
        <strain evidence="2 3">DSM 15945</strain>
    </source>
</reference>
<dbReference type="AlphaFoldDB" id="A0A0R1U6R5"/>
<accession>A0A0R1U6R5</accession>
<dbReference type="RefSeq" id="WP_056956499.1">
    <property type="nucleotide sequence ID" value="NZ_AZFJ01000040.1"/>
</dbReference>
<dbReference type="STRING" id="1423783.FC50_GL000672"/>
<name>A0A0R1U6R5_9LACO</name>
<evidence type="ECO:0000313" key="3">
    <source>
        <dbReference type="Proteomes" id="UP000051922"/>
    </source>
</evidence>
<dbReference type="CDD" id="cd00093">
    <property type="entry name" value="HTH_XRE"/>
    <property type="match status" value="1"/>
</dbReference>
<dbReference type="PANTHER" id="PTHR37038:SF12">
    <property type="entry name" value="TRANSCRIPTIONAL REGULATOR"/>
    <property type="match status" value="1"/>
</dbReference>
<keyword evidence="3" id="KW-1185">Reference proteome</keyword>
<proteinExistence type="predicted"/>
<dbReference type="Gene3D" id="1.10.260.40">
    <property type="entry name" value="lambda repressor-like DNA-binding domains"/>
    <property type="match status" value="1"/>
</dbReference>